<evidence type="ECO:0000313" key="3">
    <source>
        <dbReference type="Proteomes" id="UP001221268"/>
    </source>
</evidence>
<name>A0ABY7RHW7_9NEIS</name>
<reference evidence="2 3" key="1">
    <citation type="submission" date="2023-01" db="EMBL/GenBank/DDBJ databases">
        <authorList>
            <person name="Yang C."/>
        </authorList>
    </citation>
    <scope>NUCLEOTIDE SEQUENCE [LARGE SCALE GENOMIC DNA]</scope>
    <source>
        <strain evidence="2 3">ZJ106</strain>
    </source>
</reference>
<evidence type="ECO:0000313" key="2">
    <source>
        <dbReference type="EMBL" id="WCL71234.1"/>
    </source>
</evidence>
<keyword evidence="1" id="KW-0812">Transmembrane</keyword>
<dbReference type="Proteomes" id="UP001221268">
    <property type="component" value="Chromosome"/>
</dbReference>
<keyword evidence="3" id="KW-1185">Reference proteome</keyword>
<evidence type="ECO:0000256" key="1">
    <source>
        <dbReference type="SAM" id="Phobius"/>
    </source>
</evidence>
<gene>
    <name evidence="2" type="ORF">PJU73_07810</name>
</gene>
<sequence length="256" mass="28349">MQQYQMDLFSIISFALAIAAFILSIFMAWLSWDIYKKSTEAATQTQAAVTKIETAVLNIQSEITEIVRRAVGYWTGGDGVGENFTEQNIELTSKIEELLSQIQSLPGAGKQIAEDKLMEISRLQQEQVSALTASLVETKTKALVPSYKMQSSVAKVKQNISSRTDQEECGVLIIEVIGKTKITTATGKFTPPFSDIPKLDNVELATSPYKSEEQEKQLKVTQGCGKTTDFNVHINSNSGMLEPGFYIIRYTARLSE</sequence>
<proteinExistence type="predicted"/>
<feature type="transmembrane region" description="Helical" evidence="1">
    <location>
        <begin position="12"/>
        <end position="32"/>
    </location>
</feature>
<keyword evidence="1" id="KW-0472">Membrane</keyword>
<protein>
    <submittedName>
        <fullName evidence="2">Uncharacterized protein</fullName>
    </submittedName>
</protein>
<accession>A0ABY7RHW7</accession>
<organism evidence="2 3">
    <name type="scientific">Neisseria lisongii</name>
    <dbReference type="NCBI Taxonomy" id="2912188"/>
    <lineage>
        <taxon>Bacteria</taxon>
        <taxon>Pseudomonadati</taxon>
        <taxon>Pseudomonadota</taxon>
        <taxon>Betaproteobacteria</taxon>
        <taxon>Neisseriales</taxon>
        <taxon>Neisseriaceae</taxon>
        <taxon>Neisseria</taxon>
    </lineage>
</organism>
<keyword evidence="1" id="KW-1133">Transmembrane helix</keyword>
<dbReference type="RefSeq" id="WP_237090748.1">
    <property type="nucleotide sequence ID" value="NZ_CP116766.1"/>
</dbReference>
<dbReference type="EMBL" id="CP116766">
    <property type="protein sequence ID" value="WCL71234.1"/>
    <property type="molecule type" value="Genomic_DNA"/>
</dbReference>